<evidence type="ECO:0000256" key="2">
    <source>
        <dbReference type="ARBA" id="ARBA00023186"/>
    </source>
</evidence>
<proteinExistence type="inferred from homology"/>
<comment type="subunit">
    <text evidence="3">UreD, UreF and UreG form a complex that acts as a GTP-hydrolysis-dependent molecular chaperone, activating the urease apoprotein by helping to assemble the nickel containing metallocenter of UreC. The UreE protein probably delivers the nickel.</text>
</comment>
<dbReference type="PANTHER" id="PTHR33620:SF1">
    <property type="entry name" value="UREASE ACCESSORY PROTEIN F"/>
    <property type="match status" value="1"/>
</dbReference>
<comment type="similarity">
    <text evidence="3">Belongs to the UreF family.</text>
</comment>
<reference evidence="5" key="1">
    <citation type="journal article" date="2019" name="Int. J. Syst. Evol. Microbiol.">
        <title>The Global Catalogue of Microorganisms (GCM) 10K type strain sequencing project: providing services to taxonomists for standard genome sequencing and annotation.</title>
        <authorList>
            <consortium name="The Broad Institute Genomics Platform"/>
            <consortium name="The Broad Institute Genome Sequencing Center for Infectious Disease"/>
            <person name="Wu L."/>
            <person name="Ma J."/>
        </authorList>
    </citation>
    <scope>NUCLEOTIDE SEQUENCE [LARGE SCALE GENOMIC DNA]</scope>
    <source>
        <strain evidence="5">SHR3</strain>
    </source>
</reference>
<organism evidence="4 5">
    <name type="scientific">Thauera sinica</name>
    <dbReference type="NCBI Taxonomy" id="2665146"/>
    <lineage>
        <taxon>Bacteria</taxon>
        <taxon>Pseudomonadati</taxon>
        <taxon>Pseudomonadota</taxon>
        <taxon>Betaproteobacteria</taxon>
        <taxon>Rhodocyclales</taxon>
        <taxon>Zoogloeaceae</taxon>
        <taxon>Thauera</taxon>
    </lineage>
</organism>
<accession>A0ABW1AT12</accession>
<comment type="caution">
    <text evidence="4">The sequence shown here is derived from an EMBL/GenBank/DDBJ whole genome shotgun (WGS) entry which is preliminary data.</text>
</comment>
<comment type="function">
    <text evidence="3">Required for maturation of urease via the functional incorporation of the urease nickel metallocenter.</text>
</comment>
<dbReference type="InterPro" id="IPR002639">
    <property type="entry name" value="UreF"/>
</dbReference>
<evidence type="ECO:0000256" key="3">
    <source>
        <dbReference type="HAMAP-Rule" id="MF_01385"/>
    </source>
</evidence>
<evidence type="ECO:0000256" key="1">
    <source>
        <dbReference type="ARBA" id="ARBA00022988"/>
    </source>
</evidence>
<dbReference type="Proteomes" id="UP001595974">
    <property type="component" value="Unassembled WGS sequence"/>
</dbReference>
<dbReference type="PANTHER" id="PTHR33620">
    <property type="entry name" value="UREASE ACCESSORY PROTEIN F"/>
    <property type="match status" value="1"/>
</dbReference>
<evidence type="ECO:0000313" key="4">
    <source>
        <dbReference type="EMBL" id="MFC5770193.1"/>
    </source>
</evidence>
<comment type="subcellular location">
    <subcellularLocation>
        <location evidence="3">Cytoplasm</location>
    </subcellularLocation>
</comment>
<keyword evidence="3" id="KW-0963">Cytoplasm</keyword>
<keyword evidence="1 3" id="KW-0996">Nickel insertion</keyword>
<name>A0ABW1AT12_9RHOO</name>
<sequence length="261" mass="27111">MGAGGAAMFHPAEGAPATAARSGGASASCVAAPDGLLPLVRLLQLASPTLPVGAYTYSQGLEWAVESGMVRSEADAAAWIGDLMEWSLARFEAPLMARQLAAWAAGDDGEVVRLNGDFLASRETAELRAETVQMGWSLAGLLAGLDAFAALPGWRGRLLSVDTPCFPTAWSAAAAAWQVPAGQALAAYLWAWAENQVVAAVKAVPLGQSAGQRLLAALGGGIPPLAALARDLPEARWSNYTPGLAIASSRHETQYTRLFRS</sequence>
<dbReference type="HAMAP" id="MF_01385">
    <property type="entry name" value="UreF"/>
    <property type="match status" value="1"/>
</dbReference>
<evidence type="ECO:0000313" key="5">
    <source>
        <dbReference type="Proteomes" id="UP001595974"/>
    </source>
</evidence>
<dbReference type="Gene3D" id="1.10.4190.10">
    <property type="entry name" value="Urease accessory protein UreF"/>
    <property type="match status" value="1"/>
</dbReference>
<keyword evidence="5" id="KW-1185">Reference proteome</keyword>
<dbReference type="Pfam" id="PF01730">
    <property type="entry name" value="UreF"/>
    <property type="match status" value="1"/>
</dbReference>
<gene>
    <name evidence="3" type="primary">ureF</name>
    <name evidence="4" type="ORF">ACFPTN_12495</name>
</gene>
<dbReference type="EMBL" id="JBHSOG010000049">
    <property type="protein sequence ID" value="MFC5770193.1"/>
    <property type="molecule type" value="Genomic_DNA"/>
</dbReference>
<dbReference type="RefSeq" id="WP_385961347.1">
    <property type="nucleotide sequence ID" value="NZ_JBHSOG010000049.1"/>
</dbReference>
<dbReference type="InterPro" id="IPR038277">
    <property type="entry name" value="UreF_sf"/>
</dbReference>
<dbReference type="PIRSF" id="PIRSF009467">
    <property type="entry name" value="Ureas_acces_UreF"/>
    <property type="match status" value="1"/>
</dbReference>
<keyword evidence="2 3" id="KW-0143">Chaperone</keyword>
<protein>
    <recommendedName>
        <fullName evidence="3">Urease accessory protein UreF</fullName>
    </recommendedName>
</protein>